<protein>
    <submittedName>
        <fullName evidence="4">Helicase-related protein</fullName>
    </submittedName>
</protein>
<dbReference type="AlphaFoldDB" id="A0AAE3SJH4"/>
<dbReference type="RefSeq" id="WP_301199098.1">
    <property type="nucleotide sequence ID" value="NZ_JAPDPI010000015.1"/>
</dbReference>
<dbReference type="GO" id="GO:0004386">
    <property type="term" value="F:helicase activity"/>
    <property type="evidence" value="ECO:0007669"/>
    <property type="project" value="UniProtKB-KW"/>
</dbReference>
<dbReference type="SMART" id="SM00487">
    <property type="entry name" value="DEXDc"/>
    <property type="match status" value="1"/>
</dbReference>
<dbReference type="Gene3D" id="3.40.50.300">
    <property type="entry name" value="P-loop containing nucleotide triphosphate hydrolases"/>
    <property type="match status" value="1"/>
</dbReference>
<dbReference type="CDD" id="cd18793">
    <property type="entry name" value="SF2_C_SNF"/>
    <property type="match status" value="1"/>
</dbReference>
<proteinExistence type="predicted"/>
<dbReference type="Proteomes" id="UP001207408">
    <property type="component" value="Unassembled WGS sequence"/>
</dbReference>
<dbReference type="PANTHER" id="PTHR45766:SF6">
    <property type="entry name" value="SWI_SNF-RELATED MATRIX-ASSOCIATED ACTIN-DEPENDENT REGULATOR OF CHROMATIN SUBFAMILY A-LIKE PROTEIN 1"/>
    <property type="match status" value="1"/>
</dbReference>
<dbReference type="SUPFAM" id="SSF52540">
    <property type="entry name" value="P-loop containing nucleoside triphosphate hydrolases"/>
    <property type="match status" value="1"/>
</dbReference>
<evidence type="ECO:0000313" key="4">
    <source>
        <dbReference type="EMBL" id="MCW3805732.1"/>
    </source>
</evidence>
<keyword evidence="4" id="KW-0067">ATP-binding</keyword>
<sequence length="1093" mass="127158">MSTKFFTNKEDNTLLNKFKGIFEHTEVNAFDALVGYFRSSGYFRIREFLKDVEKIRILVGIDVDHLISEAARKGLEFNFNTEVTREEFLRDLRNDIEQCDYTKDVEDGIVQFIDDITSGKIEIKAHPDKNIHAKIYIFRPKQWNEHNPGRVITGSSNLSVSGIEKNFEFNVLLPYYDDVVFASTTFDDLWKEAIDILPQSLEELKKTTHISDEFSPFEIYIKLLIEYFGKAIEYDPESITDLPKGYKKLAYQIDAVNDGYSKLLKHSGFVLADVVGLGKTIIATIIAKKFYFANGYRTKTLIIYPPAVEKSWRRTIRDFEVPNIDFITNGSLHKIKHPEDYDLIIVDEAHKFRSDESEMFHQLQKICKTKRKRQGNDLSDKKKVILVTATPLNNKPEDIRNQLYLFQDSKQSTLEVGNLQHFFRPLIDKYNKLKKERDQIKIAQGVKEIYEEIRTKVLEPVIVRRTRTDIRNTPSYLNDIKEQGVSFPEIIPPKQILYQLNDEVSQLYDETLKLVKDTKKGLGYYRYQAIKFMSDEAKKQYKKATNVNASQADRISEQLAVIMKILLVKRIDSSFHAFRMSLGRYYDANRAMLKMIENGKIYIAPKLGVSEFILNDNEAELDELLLNSDDPAKIQAFDVEEFSEEFIQGIQKDNEILETLVGKWEAVNSYDPKYDTLIHKLKGEFFNSEINDNNKLVIFSESKETTAHIVDKLKNDGFKRILSVDSSNAKELTDIIAENFDANQPITERKDDYDIIITTEVLAEGVNLHRSNVILNYDIPWNSTRLMQRIGRVNRVGTPSNFIHIYNFFPTEQADNEIELNKKAYIKLQAFHSALGEDSQIYSTQEDYDSFGLFEQLPEEEKDERLEYLNYLRKFREEHPEEYQYIKNKIPHRARCGRNNKALKGQTIAYIKDRKRDAYYLMHADNSIEELTFVEAARLYKAEYTERAIALPEFHYTQINTALSSFIEDLSLLSLGTKASIKQGPNEKRAIAIIRDLSLQEFSSDDEKELLLEAKKAIEIGRFQKLPREINKFKKESISKKLKRADEYNEILKIIKAYPLEELKEESFDEKPKVRVKTTKNKPQIIISESFSS</sequence>
<dbReference type="SMART" id="SM00490">
    <property type="entry name" value="HELICc"/>
    <property type="match status" value="1"/>
</dbReference>
<keyword evidence="1" id="KW-0378">Hydrolase</keyword>
<evidence type="ECO:0000256" key="1">
    <source>
        <dbReference type="ARBA" id="ARBA00022801"/>
    </source>
</evidence>
<gene>
    <name evidence="4" type="ORF">OM074_08830</name>
</gene>
<dbReference type="PANTHER" id="PTHR45766">
    <property type="entry name" value="DNA ANNEALING HELICASE AND ENDONUCLEASE ZRANB3 FAMILY MEMBER"/>
    <property type="match status" value="1"/>
</dbReference>
<dbReference type="GO" id="GO:0016787">
    <property type="term" value="F:hydrolase activity"/>
    <property type="evidence" value="ECO:0007669"/>
    <property type="project" value="UniProtKB-KW"/>
</dbReference>
<dbReference type="Pfam" id="PF00271">
    <property type="entry name" value="Helicase_C"/>
    <property type="match status" value="1"/>
</dbReference>
<dbReference type="InterPro" id="IPR001650">
    <property type="entry name" value="Helicase_C-like"/>
</dbReference>
<reference evidence="4" key="1">
    <citation type="submission" date="2022-10" db="EMBL/GenBank/DDBJ databases">
        <authorList>
            <person name="Yu W.X."/>
        </authorList>
    </citation>
    <scope>NUCLEOTIDE SEQUENCE</scope>
    <source>
        <strain evidence="4">D04</strain>
    </source>
</reference>
<evidence type="ECO:0000313" key="5">
    <source>
        <dbReference type="Proteomes" id="UP001207408"/>
    </source>
</evidence>
<name>A0AAE3SJH4_9BACT</name>
<dbReference type="Gene3D" id="3.40.50.10810">
    <property type="entry name" value="Tandem AAA-ATPase domain"/>
    <property type="match status" value="2"/>
</dbReference>
<dbReference type="InterPro" id="IPR038718">
    <property type="entry name" value="SNF2-like_sf"/>
</dbReference>
<evidence type="ECO:0000259" key="2">
    <source>
        <dbReference type="PROSITE" id="PS51192"/>
    </source>
</evidence>
<dbReference type="PROSITE" id="PS51194">
    <property type="entry name" value="HELICASE_CTER"/>
    <property type="match status" value="1"/>
</dbReference>
<keyword evidence="5" id="KW-1185">Reference proteome</keyword>
<feature type="domain" description="Helicase C-terminal" evidence="3">
    <location>
        <begin position="673"/>
        <end position="849"/>
    </location>
</feature>
<dbReference type="CDD" id="cd09178">
    <property type="entry name" value="PLDc_N_Snf2_like"/>
    <property type="match status" value="1"/>
</dbReference>
<dbReference type="PROSITE" id="PS51192">
    <property type="entry name" value="HELICASE_ATP_BIND_1"/>
    <property type="match status" value="1"/>
</dbReference>
<keyword evidence="4" id="KW-0547">Nucleotide-binding</keyword>
<feature type="domain" description="Helicase ATP-binding" evidence="2">
    <location>
        <begin position="260"/>
        <end position="409"/>
    </location>
</feature>
<organism evidence="4 5">
    <name type="scientific">Plebeiibacterium marinum</name>
    <dbReference type="NCBI Taxonomy" id="2992111"/>
    <lineage>
        <taxon>Bacteria</taxon>
        <taxon>Pseudomonadati</taxon>
        <taxon>Bacteroidota</taxon>
        <taxon>Bacteroidia</taxon>
        <taxon>Marinilabiliales</taxon>
        <taxon>Marinilabiliaceae</taxon>
        <taxon>Plebeiibacterium</taxon>
    </lineage>
</organism>
<dbReference type="InterPro" id="IPR014001">
    <property type="entry name" value="Helicase_ATP-bd"/>
</dbReference>
<dbReference type="EMBL" id="JAPDPI010000015">
    <property type="protein sequence ID" value="MCW3805732.1"/>
    <property type="molecule type" value="Genomic_DNA"/>
</dbReference>
<dbReference type="InterPro" id="IPR049730">
    <property type="entry name" value="SNF2/RAD54-like_C"/>
</dbReference>
<accession>A0AAE3SJH4</accession>
<comment type="caution">
    <text evidence="4">The sequence shown here is derived from an EMBL/GenBank/DDBJ whole genome shotgun (WGS) entry which is preliminary data.</text>
</comment>
<dbReference type="Gene3D" id="3.30.870.10">
    <property type="entry name" value="Endonuclease Chain A"/>
    <property type="match status" value="1"/>
</dbReference>
<dbReference type="InterPro" id="IPR027417">
    <property type="entry name" value="P-loop_NTPase"/>
</dbReference>
<keyword evidence="4" id="KW-0347">Helicase</keyword>
<evidence type="ECO:0000259" key="3">
    <source>
        <dbReference type="PROSITE" id="PS51194"/>
    </source>
</evidence>